<evidence type="ECO:0000256" key="1">
    <source>
        <dbReference type="SAM" id="SignalP"/>
    </source>
</evidence>
<dbReference type="Proteomes" id="UP000439903">
    <property type="component" value="Unassembled WGS sequence"/>
</dbReference>
<feature type="chain" id="PRO_5034104323" evidence="1">
    <location>
        <begin position="23"/>
        <end position="292"/>
    </location>
</feature>
<evidence type="ECO:0000313" key="2">
    <source>
        <dbReference type="EMBL" id="KAF0458455.1"/>
    </source>
</evidence>
<reference evidence="2 3" key="1">
    <citation type="journal article" date="2019" name="Environ. Microbiol.">
        <title>At the nexus of three kingdoms: the genome of the mycorrhizal fungus Gigaspora margarita provides insights into plant, endobacterial and fungal interactions.</title>
        <authorList>
            <person name="Venice F."/>
            <person name="Ghignone S."/>
            <person name="Salvioli di Fossalunga A."/>
            <person name="Amselem J."/>
            <person name="Novero M."/>
            <person name="Xianan X."/>
            <person name="Sedzielewska Toro K."/>
            <person name="Morin E."/>
            <person name="Lipzen A."/>
            <person name="Grigoriev I.V."/>
            <person name="Henrissat B."/>
            <person name="Martin F.M."/>
            <person name="Bonfante P."/>
        </authorList>
    </citation>
    <scope>NUCLEOTIDE SEQUENCE [LARGE SCALE GENOMIC DNA]</scope>
    <source>
        <strain evidence="2 3">BEG34</strain>
    </source>
</reference>
<protein>
    <submittedName>
        <fullName evidence="2">Uncharacterized protein</fullName>
    </submittedName>
</protein>
<dbReference type="AlphaFoldDB" id="A0A8H3XF41"/>
<organism evidence="2 3">
    <name type="scientific">Gigaspora margarita</name>
    <dbReference type="NCBI Taxonomy" id="4874"/>
    <lineage>
        <taxon>Eukaryota</taxon>
        <taxon>Fungi</taxon>
        <taxon>Fungi incertae sedis</taxon>
        <taxon>Mucoromycota</taxon>
        <taxon>Glomeromycotina</taxon>
        <taxon>Glomeromycetes</taxon>
        <taxon>Diversisporales</taxon>
        <taxon>Gigasporaceae</taxon>
        <taxon>Gigaspora</taxon>
    </lineage>
</organism>
<proteinExistence type="predicted"/>
<gene>
    <name evidence="2" type="ORF">F8M41_000970</name>
</gene>
<accession>A0A8H3XF41</accession>
<sequence>MLKKISKIRFLIFVDFVSLVSSQNGSSKRFFFIVVSLKSLCNELESITFHSNKIMVTIKIKEQKLRTHHITKKFELKDYLNESELIDNITKKENEIKQLRNILEISNFSFLMKIPIFTKQVFYNCLNYINNTERSSNFYGYHVFPFYFILYKNVVTKSFLFLLTTLENDKNSPSRQEYKYGASVNFMEIPISTKQAFHDCSNYIYHAEDSSLNQELQVGSSNFYDEELRIYYLKLILELQNCEVLKQFKEPIKLWKTKAEGTFGPFNSVLFLEQSEISPNKNDDDVYLTQTK</sequence>
<comment type="caution">
    <text evidence="2">The sequence shown here is derived from an EMBL/GenBank/DDBJ whole genome shotgun (WGS) entry which is preliminary data.</text>
</comment>
<name>A0A8H3XF41_GIGMA</name>
<dbReference type="EMBL" id="WTPW01001079">
    <property type="protein sequence ID" value="KAF0458455.1"/>
    <property type="molecule type" value="Genomic_DNA"/>
</dbReference>
<evidence type="ECO:0000313" key="3">
    <source>
        <dbReference type="Proteomes" id="UP000439903"/>
    </source>
</evidence>
<keyword evidence="3" id="KW-1185">Reference proteome</keyword>
<keyword evidence="1" id="KW-0732">Signal</keyword>
<feature type="signal peptide" evidence="1">
    <location>
        <begin position="1"/>
        <end position="22"/>
    </location>
</feature>